<dbReference type="PANTHER" id="PTHR21666">
    <property type="entry name" value="PEPTIDASE-RELATED"/>
    <property type="match status" value="1"/>
</dbReference>
<name>A0A4Q7UX13_PSEST</name>
<feature type="domain" description="M23ase beta-sheet core" evidence="2">
    <location>
        <begin position="123"/>
        <end position="218"/>
    </location>
</feature>
<dbReference type="InterPro" id="IPR011055">
    <property type="entry name" value="Dup_hybrid_motif"/>
</dbReference>
<keyword evidence="4" id="KW-1185">Reference proteome</keyword>
<dbReference type="GO" id="GO:0004222">
    <property type="term" value="F:metalloendopeptidase activity"/>
    <property type="evidence" value="ECO:0007669"/>
    <property type="project" value="TreeGrafter"/>
</dbReference>
<organism evidence="3 4">
    <name type="scientific">Pseudonocardia sediminis</name>
    <dbReference type="NCBI Taxonomy" id="1397368"/>
    <lineage>
        <taxon>Bacteria</taxon>
        <taxon>Bacillati</taxon>
        <taxon>Actinomycetota</taxon>
        <taxon>Actinomycetes</taxon>
        <taxon>Pseudonocardiales</taxon>
        <taxon>Pseudonocardiaceae</taxon>
        <taxon>Pseudonocardia</taxon>
    </lineage>
</organism>
<sequence>MAGAAAVIPTLAPLAPVEATAQGWAPVAMTSALERHPGPGGTMSPDMSLQPATAGGESHGPPALDSLTKASRLADDLARLASTRSEAMAAGAPDAAMTRDGASFVKPTTGTLTSSAGPRWGSTHYGLDIANRIGTPIFAVADGVVIDSGPASGFGLWVRIRHQDGSISIYGHIDRSLVKRGQTVRAGDRIALMGNRGQSTGSHLHLEIRDEGGTKLDPQTWLRKRGISVE</sequence>
<evidence type="ECO:0000313" key="3">
    <source>
        <dbReference type="EMBL" id="RZT85624.1"/>
    </source>
</evidence>
<dbReference type="Pfam" id="PF01551">
    <property type="entry name" value="Peptidase_M23"/>
    <property type="match status" value="1"/>
</dbReference>
<dbReference type="PANTHER" id="PTHR21666:SF270">
    <property type="entry name" value="MUREIN HYDROLASE ACTIVATOR ENVC"/>
    <property type="match status" value="1"/>
</dbReference>
<dbReference type="Proteomes" id="UP000291591">
    <property type="component" value="Unassembled WGS sequence"/>
</dbReference>
<reference evidence="3 4" key="1">
    <citation type="submission" date="2019-02" db="EMBL/GenBank/DDBJ databases">
        <title>Sequencing the genomes of 1000 actinobacteria strains.</title>
        <authorList>
            <person name="Klenk H.-P."/>
        </authorList>
    </citation>
    <scope>NUCLEOTIDE SEQUENCE [LARGE SCALE GENOMIC DNA]</scope>
    <source>
        <strain evidence="3 4">DSM 45779</strain>
    </source>
</reference>
<evidence type="ECO:0000256" key="1">
    <source>
        <dbReference type="SAM" id="MobiDB-lite"/>
    </source>
</evidence>
<dbReference type="InterPro" id="IPR050570">
    <property type="entry name" value="Cell_wall_metabolism_enzyme"/>
</dbReference>
<dbReference type="EMBL" id="SHKL01000001">
    <property type="protein sequence ID" value="RZT85624.1"/>
    <property type="molecule type" value="Genomic_DNA"/>
</dbReference>
<dbReference type="SUPFAM" id="SSF51261">
    <property type="entry name" value="Duplicated hybrid motif"/>
    <property type="match status" value="1"/>
</dbReference>
<dbReference type="AlphaFoldDB" id="A0A4Q7UX13"/>
<feature type="region of interest" description="Disordered" evidence="1">
    <location>
        <begin position="32"/>
        <end position="66"/>
    </location>
</feature>
<dbReference type="CDD" id="cd12797">
    <property type="entry name" value="M23_peptidase"/>
    <property type="match status" value="1"/>
</dbReference>
<comment type="caution">
    <text evidence="3">The sequence shown here is derived from an EMBL/GenBank/DDBJ whole genome shotgun (WGS) entry which is preliminary data.</text>
</comment>
<accession>A0A4Q7UX13</accession>
<dbReference type="InterPro" id="IPR016047">
    <property type="entry name" value="M23ase_b-sheet_dom"/>
</dbReference>
<evidence type="ECO:0000313" key="4">
    <source>
        <dbReference type="Proteomes" id="UP000291591"/>
    </source>
</evidence>
<proteinExistence type="predicted"/>
<evidence type="ECO:0000259" key="2">
    <source>
        <dbReference type="Pfam" id="PF01551"/>
    </source>
</evidence>
<protein>
    <submittedName>
        <fullName evidence="3">Peptidase M23-like protein</fullName>
    </submittedName>
</protein>
<gene>
    <name evidence="3" type="ORF">EV383_2500</name>
</gene>
<dbReference type="Gene3D" id="2.70.70.10">
    <property type="entry name" value="Glucose Permease (Domain IIA)"/>
    <property type="match status" value="1"/>
</dbReference>